<evidence type="ECO:0000256" key="3">
    <source>
        <dbReference type="ARBA" id="ARBA00022475"/>
    </source>
</evidence>
<dbReference type="Pfam" id="PF00893">
    <property type="entry name" value="Multi_Drug_Res"/>
    <property type="match status" value="1"/>
</dbReference>
<dbReference type="GeneID" id="98298185"/>
<dbReference type="Proteomes" id="UP000242712">
    <property type="component" value="Unassembled WGS sequence"/>
</dbReference>
<dbReference type="AlphaFoldDB" id="A0A2K4FC10"/>
<gene>
    <name evidence="10" type="ORF">CD039_07455</name>
</gene>
<evidence type="ECO:0000256" key="9">
    <source>
        <dbReference type="SAM" id="Phobius"/>
    </source>
</evidence>
<keyword evidence="5 9" id="KW-1133">Transmembrane helix</keyword>
<evidence type="ECO:0000256" key="4">
    <source>
        <dbReference type="ARBA" id="ARBA00022692"/>
    </source>
</evidence>
<comment type="subcellular location">
    <subcellularLocation>
        <location evidence="1 8">Cell membrane</location>
        <topology evidence="1 8">Multi-pass membrane protein</topology>
    </subcellularLocation>
</comment>
<feature type="transmembrane region" description="Helical" evidence="9">
    <location>
        <begin position="87"/>
        <end position="103"/>
    </location>
</feature>
<evidence type="ECO:0000256" key="7">
    <source>
        <dbReference type="ARBA" id="ARBA00038032"/>
    </source>
</evidence>
<dbReference type="Gene3D" id="1.10.3730.20">
    <property type="match status" value="1"/>
</dbReference>
<dbReference type="FunFam" id="1.10.3730.20:FF:000001">
    <property type="entry name" value="Quaternary ammonium compound resistance transporter SugE"/>
    <property type="match status" value="1"/>
</dbReference>
<evidence type="ECO:0000256" key="8">
    <source>
        <dbReference type="RuleBase" id="RU003942"/>
    </source>
</evidence>
<feature type="transmembrane region" description="Helical" evidence="9">
    <location>
        <begin position="6"/>
        <end position="24"/>
    </location>
</feature>
<keyword evidence="6 9" id="KW-0472">Membrane</keyword>
<comment type="similarity">
    <text evidence="7 8">Belongs to the drug/metabolite transporter (DMT) superfamily. Small multidrug resistance (SMR) (TC 2.A.7.1) family.</text>
</comment>
<dbReference type="OrthoDB" id="21828at2"/>
<dbReference type="RefSeq" id="WP_103371781.1">
    <property type="nucleotide sequence ID" value="NZ_CBCRVO010000003.1"/>
</dbReference>
<evidence type="ECO:0000256" key="5">
    <source>
        <dbReference type="ARBA" id="ARBA00022989"/>
    </source>
</evidence>
<comment type="caution">
    <text evidence="10">The sequence shown here is derived from an EMBL/GenBank/DDBJ whole genome shotgun (WGS) entry which is preliminary data.</text>
</comment>
<evidence type="ECO:0000256" key="1">
    <source>
        <dbReference type="ARBA" id="ARBA00004651"/>
    </source>
</evidence>
<dbReference type="SUPFAM" id="SSF103481">
    <property type="entry name" value="Multidrug resistance efflux transporter EmrE"/>
    <property type="match status" value="1"/>
</dbReference>
<name>A0A2K4FC10_9STAP</name>
<dbReference type="PANTHER" id="PTHR30561">
    <property type="entry name" value="SMR FAMILY PROTON-DEPENDENT DRUG EFFLUX TRANSPORTER SUGE"/>
    <property type="match status" value="1"/>
</dbReference>
<dbReference type="PANTHER" id="PTHR30561:SF0">
    <property type="entry name" value="GUANIDINIUM EXPORTER"/>
    <property type="match status" value="1"/>
</dbReference>
<accession>A0A2K4FC10</accession>
<dbReference type="InterPro" id="IPR000390">
    <property type="entry name" value="Small_drug/metabolite_transptr"/>
</dbReference>
<dbReference type="EMBL" id="PPPX01000011">
    <property type="protein sequence ID" value="POA08817.1"/>
    <property type="molecule type" value="Genomic_DNA"/>
</dbReference>
<sequence length="104" mass="11439">MAWIYLLIAGVFEIIGVIILNEINRTKKQSLIILLGLAFICSFLILKLSMYDIPMGTAYAIWTGIGTCGGAIIGMLFYNESRSAKRISFIVLIIVAVIGLKLIN</sequence>
<reference evidence="10 11" key="1">
    <citation type="submission" date="2017-08" db="EMBL/GenBank/DDBJ databases">
        <title>Draft genome sequences of 64 type strains of genus Staph aureus.</title>
        <authorList>
            <person name="Cole K."/>
            <person name="Golubchik T."/>
            <person name="Russell J."/>
            <person name="Foster D."/>
            <person name="Llewelyn M."/>
            <person name="Wilson D."/>
            <person name="Crook D."/>
            <person name="Paul J."/>
        </authorList>
    </citation>
    <scope>NUCLEOTIDE SEQUENCE [LARGE SCALE GENOMIC DNA]</scope>
    <source>
        <strain evidence="10 11">DSM 29875</strain>
    </source>
</reference>
<organism evidence="10 11">
    <name type="scientific">Staphylococcus argensis</name>
    <dbReference type="NCBI Taxonomy" id="1607738"/>
    <lineage>
        <taxon>Bacteria</taxon>
        <taxon>Bacillati</taxon>
        <taxon>Bacillota</taxon>
        <taxon>Bacilli</taxon>
        <taxon>Bacillales</taxon>
        <taxon>Staphylococcaceae</taxon>
        <taxon>Staphylococcus</taxon>
    </lineage>
</organism>
<dbReference type="InterPro" id="IPR037185">
    <property type="entry name" value="EmrE-like"/>
</dbReference>
<evidence type="ECO:0000256" key="6">
    <source>
        <dbReference type="ARBA" id="ARBA00023136"/>
    </source>
</evidence>
<protein>
    <submittedName>
        <fullName evidence="10">QacE family quaternary ammonium compound efflux SMR transporter</fullName>
    </submittedName>
</protein>
<keyword evidence="4 8" id="KW-0812">Transmembrane</keyword>
<dbReference type="GO" id="GO:0022857">
    <property type="term" value="F:transmembrane transporter activity"/>
    <property type="evidence" value="ECO:0007669"/>
    <property type="project" value="InterPro"/>
</dbReference>
<keyword evidence="2" id="KW-0813">Transport</keyword>
<evidence type="ECO:0000313" key="10">
    <source>
        <dbReference type="EMBL" id="POA08817.1"/>
    </source>
</evidence>
<proteinExistence type="inferred from homology"/>
<keyword evidence="11" id="KW-1185">Reference proteome</keyword>
<keyword evidence="3" id="KW-1003">Cell membrane</keyword>
<evidence type="ECO:0000313" key="11">
    <source>
        <dbReference type="Proteomes" id="UP000242712"/>
    </source>
</evidence>
<evidence type="ECO:0000256" key="2">
    <source>
        <dbReference type="ARBA" id="ARBA00022448"/>
    </source>
</evidence>
<feature type="transmembrane region" description="Helical" evidence="9">
    <location>
        <begin position="57"/>
        <end position="78"/>
    </location>
</feature>
<dbReference type="GO" id="GO:0005886">
    <property type="term" value="C:plasma membrane"/>
    <property type="evidence" value="ECO:0007669"/>
    <property type="project" value="UniProtKB-SubCell"/>
</dbReference>
<feature type="transmembrane region" description="Helical" evidence="9">
    <location>
        <begin position="31"/>
        <end position="51"/>
    </location>
</feature>
<dbReference type="InterPro" id="IPR045324">
    <property type="entry name" value="Small_multidrug_res"/>
</dbReference>